<feature type="compositionally biased region" description="Basic and acidic residues" evidence="2">
    <location>
        <begin position="13"/>
        <end position="22"/>
    </location>
</feature>
<dbReference type="VEuPathDB" id="VectorBase:MDOMA2_018088"/>
<proteinExistence type="inferred from homology"/>
<evidence type="ECO:0000256" key="2">
    <source>
        <dbReference type="SAM" id="MobiDB-lite"/>
    </source>
</evidence>
<organism evidence="3">
    <name type="scientific">Musca domestica</name>
    <name type="common">House fly</name>
    <dbReference type="NCBI Taxonomy" id="7370"/>
    <lineage>
        <taxon>Eukaryota</taxon>
        <taxon>Metazoa</taxon>
        <taxon>Ecdysozoa</taxon>
        <taxon>Arthropoda</taxon>
        <taxon>Hexapoda</taxon>
        <taxon>Insecta</taxon>
        <taxon>Pterygota</taxon>
        <taxon>Neoptera</taxon>
        <taxon>Endopterygota</taxon>
        <taxon>Diptera</taxon>
        <taxon>Brachycera</taxon>
        <taxon>Muscomorpha</taxon>
        <taxon>Muscoidea</taxon>
        <taxon>Muscidae</taxon>
        <taxon>Musca</taxon>
    </lineage>
</organism>
<dbReference type="EnsemblMetazoa" id="MDOA006561-RA">
    <property type="protein sequence ID" value="MDOA006561-PA"/>
    <property type="gene ID" value="MDOA006561"/>
</dbReference>
<evidence type="ECO:0000313" key="3">
    <source>
        <dbReference type="EnsemblMetazoa" id="MDOA006561-PA"/>
    </source>
</evidence>
<dbReference type="KEGG" id="mde:101888106"/>
<reference evidence="3" key="1">
    <citation type="submission" date="2020-05" db="UniProtKB">
        <authorList>
            <consortium name="EnsemblMetazoa"/>
        </authorList>
    </citation>
    <scope>IDENTIFICATION</scope>
    <source>
        <strain evidence="3">Aabys</strain>
    </source>
</reference>
<dbReference type="Gene3D" id="6.10.250.1050">
    <property type="match status" value="1"/>
</dbReference>
<dbReference type="OrthoDB" id="8055880at2759"/>
<accession>A0A1I8MMM3</accession>
<dbReference type="AlphaFoldDB" id="A0A1I8MMM3"/>
<dbReference type="GO" id="GO:0009966">
    <property type="term" value="P:regulation of signal transduction"/>
    <property type="evidence" value="ECO:0007669"/>
    <property type="project" value="InterPro"/>
</dbReference>
<protein>
    <submittedName>
        <fullName evidence="3">Uncharacterized protein</fullName>
    </submittedName>
</protein>
<name>A0A1I8MMM3_MUSDO</name>
<dbReference type="GO" id="GO:0004864">
    <property type="term" value="F:protein phosphatase inhibitor activity"/>
    <property type="evidence" value="ECO:0007669"/>
    <property type="project" value="InterPro"/>
</dbReference>
<dbReference type="VEuPathDB" id="VectorBase:MDOA006561"/>
<evidence type="ECO:0000256" key="1">
    <source>
        <dbReference type="ARBA" id="ARBA00005472"/>
    </source>
</evidence>
<feature type="region of interest" description="Disordered" evidence="2">
    <location>
        <begin position="1"/>
        <end position="22"/>
    </location>
</feature>
<dbReference type="InterPro" id="IPR007062">
    <property type="entry name" value="PPI-2"/>
</dbReference>
<dbReference type="STRING" id="7370.A0A1I8MMM3"/>
<dbReference type="RefSeq" id="XP_005175758.2">
    <property type="nucleotide sequence ID" value="XM_005175701.3"/>
</dbReference>
<dbReference type="Pfam" id="PF04979">
    <property type="entry name" value="IPP-2"/>
    <property type="match status" value="1"/>
</dbReference>
<gene>
    <name evidence="3" type="primary">101888106</name>
</gene>
<feature type="compositionally biased region" description="Polar residues" evidence="2">
    <location>
        <begin position="1"/>
        <end position="12"/>
    </location>
</feature>
<comment type="similarity">
    <text evidence="1">Belongs to the protein phosphatase inhibitor 2 family.</text>
</comment>
<sequence length="193" mass="22107">MSNKNRSPSIDSKTIRFDEENLLRTNHPMEKDYGLMSIPESKTPFPRHANPVEAKELQRRLQEVLERANYDLLSVANVDGDGARSAYDEELREKQHAEFLRKRKQFYQSEFLIAKQKMMRMEMHPPGPSVGNNWRIDDTSHGRDHASSGHTHTASMMGGRYTSSISQHHLPAILGSHLNQETLREIAKGNESI</sequence>